<organism evidence="2 3">
    <name type="scientific">Datura stramonium</name>
    <name type="common">Jimsonweed</name>
    <name type="synonym">Common thornapple</name>
    <dbReference type="NCBI Taxonomy" id="4076"/>
    <lineage>
        <taxon>Eukaryota</taxon>
        <taxon>Viridiplantae</taxon>
        <taxon>Streptophyta</taxon>
        <taxon>Embryophyta</taxon>
        <taxon>Tracheophyta</taxon>
        <taxon>Spermatophyta</taxon>
        <taxon>Magnoliopsida</taxon>
        <taxon>eudicotyledons</taxon>
        <taxon>Gunneridae</taxon>
        <taxon>Pentapetalae</taxon>
        <taxon>asterids</taxon>
        <taxon>lamiids</taxon>
        <taxon>Solanales</taxon>
        <taxon>Solanaceae</taxon>
        <taxon>Solanoideae</taxon>
        <taxon>Datureae</taxon>
        <taxon>Datura</taxon>
    </lineage>
</organism>
<reference evidence="2 3" key="1">
    <citation type="journal article" date="2021" name="BMC Genomics">
        <title>Datura genome reveals duplications of psychoactive alkaloid biosynthetic genes and high mutation rate following tissue culture.</title>
        <authorList>
            <person name="Rajewski A."/>
            <person name="Carter-House D."/>
            <person name="Stajich J."/>
            <person name="Litt A."/>
        </authorList>
    </citation>
    <scope>NUCLEOTIDE SEQUENCE [LARGE SCALE GENOMIC DNA]</scope>
    <source>
        <strain evidence="2">AR-01</strain>
    </source>
</reference>
<proteinExistence type="predicted"/>
<evidence type="ECO:0000313" key="3">
    <source>
        <dbReference type="Proteomes" id="UP000823775"/>
    </source>
</evidence>
<accession>A0ABS8UJ49</accession>
<evidence type="ECO:0000256" key="1">
    <source>
        <dbReference type="SAM" id="MobiDB-lite"/>
    </source>
</evidence>
<comment type="caution">
    <text evidence="2">The sequence shown here is derived from an EMBL/GenBank/DDBJ whole genome shotgun (WGS) entry which is preliminary data.</text>
</comment>
<dbReference type="EMBL" id="JACEIK010002078">
    <property type="protein sequence ID" value="MCD9558913.1"/>
    <property type="molecule type" value="Genomic_DNA"/>
</dbReference>
<protein>
    <submittedName>
        <fullName evidence="2">Uncharacterized protein</fullName>
    </submittedName>
</protein>
<name>A0ABS8UJ49_DATST</name>
<dbReference type="Proteomes" id="UP000823775">
    <property type="component" value="Unassembled WGS sequence"/>
</dbReference>
<gene>
    <name evidence="2" type="ORF">HAX54_016604</name>
</gene>
<feature type="region of interest" description="Disordered" evidence="1">
    <location>
        <begin position="1"/>
        <end position="21"/>
    </location>
</feature>
<sequence>MVSGYASPSPSSSPRSPLPVSVGPAHHRYYFSSSSHADITASFSLHHQLQHHYHNLHSTCSSCLLHLLNWFLLRCCTSSTTKRYHRVTHDNDCCNTMTT</sequence>
<evidence type="ECO:0000313" key="2">
    <source>
        <dbReference type="EMBL" id="MCD9558913.1"/>
    </source>
</evidence>
<feature type="compositionally biased region" description="Low complexity" evidence="1">
    <location>
        <begin position="7"/>
        <end position="21"/>
    </location>
</feature>
<keyword evidence="3" id="KW-1185">Reference proteome</keyword>